<dbReference type="PANTHER" id="PTHR37314:SF4">
    <property type="entry name" value="UPF0700 TRANSMEMBRANE PROTEIN YOAK"/>
    <property type="match status" value="1"/>
</dbReference>
<keyword evidence="1" id="KW-0812">Transmembrane</keyword>
<dbReference type="PANTHER" id="PTHR37314">
    <property type="entry name" value="SLR0142 PROTEIN"/>
    <property type="match status" value="1"/>
</dbReference>
<evidence type="ECO:0000313" key="3">
    <source>
        <dbReference type="Proteomes" id="UP000777303"/>
    </source>
</evidence>
<feature type="transmembrane region" description="Helical" evidence="1">
    <location>
        <begin position="193"/>
        <end position="210"/>
    </location>
</feature>
<reference evidence="2" key="1">
    <citation type="journal article" date="2021" name="PeerJ">
        <title>Extensive microbial diversity within the chicken gut microbiome revealed by metagenomics and culture.</title>
        <authorList>
            <person name="Gilroy R."/>
            <person name="Ravi A."/>
            <person name="Getino M."/>
            <person name="Pursley I."/>
            <person name="Horton D.L."/>
            <person name="Alikhan N.F."/>
            <person name="Baker D."/>
            <person name="Gharbi K."/>
            <person name="Hall N."/>
            <person name="Watson M."/>
            <person name="Adriaenssens E.M."/>
            <person name="Foster-Nyarko E."/>
            <person name="Jarju S."/>
            <person name="Secka A."/>
            <person name="Antonio M."/>
            <person name="Oren A."/>
            <person name="Chaudhuri R.R."/>
            <person name="La Ragione R."/>
            <person name="Hildebrand F."/>
            <person name="Pallen M.J."/>
        </authorList>
    </citation>
    <scope>NUCLEOTIDE SEQUENCE</scope>
    <source>
        <strain evidence="2">F6-6636</strain>
    </source>
</reference>
<sequence>MKIKNIYQLPSLAGLLTFIGGFLDSYSFIQRGNVLSGAQTGNIVLLSANLAYRHWLAFFTDLASLIGFGIGACIITLLNESKRDYSRLMVLWPNVAVCLIIGFLPTSFSNLVIVLFLSCTLAMQTTAFNSANGVSYNVVYSTGNFKKFIISWSKYFYTHDKKYLHDGVTYIGIIGCFISGAISSAIIQQFWHLHTIWLAGAILIGIISYYRRFE</sequence>
<name>A0A948TIQ4_9LACO</name>
<dbReference type="AlphaFoldDB" id="A0A948TIQ4"/>
<comment type="caution">
    <text evidence="2">The sequence shown here is derived from an EMBL/GenBank/DDBJ whole genome shotgun (WGS) entry which is preliminary data.</text>
</comment>
<feature type="transmembrane region" description="Helical" evidence="1">
    <location>
        <begin position="55"/>
        <end position="78"/>
    </location>
</feature>
<feature type="transmembrane region" description="Helical" evidence="1">
    <location>
        <begin position="168"/>
        <end position="187"/>
    </location>
</feature>
<dbReference type="InterPro" id="IPR010699">
    <property type="entry name" value="DUF1275"/>
</dbReference>
<proteinExistence type="predicted"/>
<dbReference type="EMBL" id="JAHLFS010000020">
    <property type="protein sequence ID" value="MBU3851349.1"/>
    <property type="molecule type" value="Genomic_DNA"/>
</dbReference>
<feature type="transmembrane region" description="Helical" evidence="1">
    <location>
        <begin position="12"/>
        <end position="29"/>
    </location>
</feature>
<feature type="transmembrane region" description="Helical" evidence="1">
    <location>
        <begin position="90"/>
        <end position="118"/>
    </location>
</feature>
<dbReference type="Proteomes" id="UP000777303">
    <property type="component" value="Unassembled WGS sequence"/>
</dbReference>
<keyword evidence="1" id="KW-1133">Transmembrane helix</keyword>
<dbReference type="Pfam" id="PF06912">
    <property type="entry name" value="DUF1275"/>
    <property type="match status" value="1"/>
</dbReference>
<reference evidence="2" key="2">
    <citation type="submission" date="2021-04" db="EMBL/GenBank/DDBJ databases">
        <authorList>
            <person name="Gilroy R."/>
        </authorList>
    </citation>
    <scope>NUCLEOTIDE SEQUENCE</scope>
    <source>
        <strain evidence="2">F6-6636</strain>
    </source>
</reference>
<keyword evidence="1" id="KW-0472">Membrane</keyword>
<evidence type="ECO:0000256" key="1">
    <source>
        <dbReference type="SAM" id="Phobius"/>
    </source>
</evidence>
<accession>A0A948TIQ4</accession>
<gene>
    <name evidence="2" type="ORF">H9901_01375</name>
</gene>
<organism evidence="2 3">
    <name type="scientific">Candidatus Paralactobacillus gallistercoris</name>
    <dbReference type="NCBI Taxonomy" id="2838724"/>
    <lineage>
        <taxon>Bacteria</taxon>
        <taxon>Bacillati</taxon>
        <taxon>Bacillota</taxon>
        <taxon>Bacilli</taxon>
        <taxon>Lactobacillales</taxon>
        <taxon>Lactobacillaceae</taxon>
        <taxon>Lactobacillus</taxon>
    </lineage>
</organism>
<protein>
    <submittedName>
        <fullName evidence="2">DUF1275 domain-containing protein</fullName>
    </submittedName>
</protein>
<evidence type="ECO:0000313" key="2">
    <source>
        <dbReference type="EMBL" id="MBU3851349.1"/>
    </source>
</evidence>